<gene>
    <name evidence="1" type="ordered locus">DDD_0634</name>
</gene>
<organism evidence="1 2">
    <name type="scientific">Nonlabens dokdonensis (strain DSM 17205 / KCTC 12402 / DSW-6)</name>
    <name type="common">Donghaeana dokdonensis</name>
    <dbReference type="NCBI Taxonomy" id="592029"/>
    <lineage>
        <taxon>Bacteria</taxon>
        <taxon>Pseudomonadati</taxon>
        <taxon>Bacteroidota</taxon>
        <taxon>Flavobacteriia</taxon>
        <taxon>Flavobacteriales</taxon>
        <taxon>Flavobacteriaceae</taxon>
        <taxon>Nonlabens</taxon>
    </lineage>
</organism>
<protein>
    <submittedName>
        <fullName evidence="1">Uncharacterized protein</fullName>
    </submittedName>
</protein>
<name>L7W2P7_NONDD</name>
<dbReference type="EMBL" id="CP001397">
    <property type="protein sequence ID" value="AGC75760.1"/>
    <property type="molecule type" value="Genomic_DNA"/>
</dbReference>
<dbReference type="AlphaFoldDB" id="L7W2P7"/>
<reference evidence="1 2" key="1">
    <citation type="journal article" date="2013" name="Genome Biol. Evol.">
        <title>Genomic makeup of the marine flavobacterium Nonlabens (Donghaeana) dokdonensis DSW-6 and identification of a novel class of rhodopsins.</title>
        <authorList>
            <person name="Kwon S.K."/>
            <person name="Kim B.K."/>
            <person name="Song J.Y."/>
            <person name="Kwak M.J."/>
            <person name="Lee C.H."/>
            <person name="Yoon J.H."/>
            <person name="Oh T.K."/>
            <person name="Kim J.F."/>
        </authorList>
    </citation>
    <scope>NUCLEOTIDE SEQUENCE [LARGE SCALE GENOMIC DNA]</scope>
    <source>
        <strain evidence="2">DSM 17205 / KCTC 12402 / DSW-6</strain>
    </source>
</reference>
<dbReference type="HOGENOM" id="CLU_3330821_0_0_10"/>
<proteinExistence type="predicted"/>
<accession>L7W2P7</accession>
<dbReference type="PATRIC" id="fig|592029.3.peg.628"/>
<dbReference type="KEGG" id="ndo:DDD_0634"/>
<dbReference type="Proteomes" id="UP000011173">
    <property type="component" value="Chromosome"/>
</dbReference>
<sequence>MVIAFAKARSKLLLYIINEFYLKQNCPKSVRIEIGQLP</sequence>
<evidence type="ECO:0000313" key="2">
    <source>
        <dbReference type="Proteomes" id="UP000011173"/>
    </source>
</evidence>
<evidence type="ECO:0000313" key="1">
    <source>
        <dbReference type="EMBL" id="AGC75760.1"/>
    </source>
</evidence>